<keyword evidence="2 5" id="KW-0645">Protease</keyword>
<sequence length="400" mass="43862">MFSSKRKLDNNLKYYITNNSYKNYRVLIQYNDFQSSIVKKINSYKGTVYHIIESAHLISAELNFRGINRISEYPEICNIYLDEYLFLCGLNITAANKVHFSENSNLSGAGIGIGLIDSGIFPHPDLVSPSNKIELFEDLINEFHYPYDDNGHGTSIAGILCSSGLSSNYVHKGICNKSKLYCYKAFDKLGKGFASDILYAVESLSNISKENNIKILCLPFELLTHNTFITSCFSSVFDYAISKGLIPIVPSGSSSNNKTSSIIGIATLPNCLTVAGLDTTTPPIRSYLYSSSGPYSKISKPELSAACVNIVSLNSNTNYISEKNGIKLYPNKLDTPYKTFTGTSIAAAYICGVCALLCEKNPSITFKDMVSLLKVASEPVSDISKAIQGEGFVNISKLMS</sequence>
<dbReference type="InterPro" id="IPR000209">
    <property type="entry name" value="Peptidase_S8/S53_dom"/>
</dbReference>
<dbReference type="Gene3D" id="3.40.50.200">
    <property type="entry name" value="Peptidase S8/S53 domain"/>
    <property type="match status" value="1"/>
</dbReference>
<evidence type="ECO:0000256" key="1">
    <source>
        <dbReference type="ARBA" id="ARBA00011073"/>
    </source>
</evidence>
<dbReference type="InterPro" id="IPR050131">
    <property type="entry name" value="Peptidase_S8_subtilisin-like"/>
</dbReference>
<feature type="domain" description="Peptidase S8/S53" evidence="6">
    <location>
        <begin position="108"/>
        <end position="377"/>
    </location>
</feature>
<dbReference type="PROSITE" id="PS00137">
    <property type="entry name" value="SUBTILASE_HIS"/>
    <property type="match status" value="1"/>
</dbReference>
<dbReference type="InterPro" id="IPR036852">
    <property type="entry name" value="Peptidase_S8/S53_dom_sf"/>
</dbReference>
<evidence type="ECO:0000256" key="4">
    <source>
        <dbReference type="ARBA" id="ARBA00022825"/>
    </source>
</evidence>
<dbReference type="OrthoDB" id="9798386at2"/>
<evidence type="ECO:0000256" key="3">
    <source>
        <dbReference type="ARBA" id="ARBA00022801"/>
    </source>
</evidence>
<accession>A0A1S8SX05</accession>
<dbReference type="PANTHER" id="PTHR43806">
    <property type="entry name" value="PEPTIDASE S8"/>
    <property type="match status" value="1"/>
</dbReference>
<dbReference type="AlphaFoldDB" id="A0A1S8SX05"/>
<feature type="active site" description="Charge relay system" evidence="5">
    <location>
        <position position="117"/>
    </location>
</feature>
<dbReference type="InterPro" id="IPR022398">
    <property type="entry name" value="Peptidase_S8_His-AS"/>
</dbReference>
<dbReference type="EMBL" id="LZZM01000245">
    <property type="protein sequence ID" value="OOM70037.1"/>
    <property type="molecule type" value="Genomic_DNA"/>
</dbReference>
<dbReference type="Proteomes" id="UP000190890">
    <property type="component" value="Unassembled WGS sequence"/>
</dbReference>
<dbReference type="Pfam" id="PF00082">
    <property type="entry name" value="Peptidase_S8"/>
    <property type="match status" value="1"/>
</dbReference>
<dbReference type="PANTHER" id="PTHR43806:SF65">
    <property type="entry name" value="SERINE PROTEASE APRX"/>
    <property type="match status" value="1"/>
</dbReference>
<dbReference type="EC" id="3.4.21.-" evidence="7"/>
<keyword evidence="8" id="KW-1185">Reference proteome</keyword>
<dbReference type="PROSITE" id="PS51892">
    <property type="entry name" value="SUBTILASE"/>
    <property type="match status" value="1"/>
</dbReference>
<keyword evidence="3 5" id="KW-0378">Hydrolase</keyword>
<dbReference type="SUPFAM" id="SSF52743">
    <property type="entry name" value="Subtilisin-like"/>
    <property type="match status" value="1"/>
</dbReference>
<dbReference type="InterPro" id="IPR023827">
    <property type="entry name" value="Peptidase_S8_Asp-AS"/>
</dbReference>
<feature type="active site" description="Charge relay system" evidence="5">
    <location>
        <position position="152"/>
    </location>
</feature>
<comment type="similarity">
    <text evidence="1 5">Belongs to the peptidase S8 family.</text>
</comment>
<reference evidence="7 8" key="1">
    <citation type="submission" date="2016-05" db="EMBL/GenBank/DDBJ databases">
        <title>Microbial solvent formation.</title>
        <authorList>
            <person name="Poehlein A."/>
            <person name="Montoya Solano J.D."/>
            <person name="Flitsch S."/>
            <person name="Krabben P."/>
            <person name="Duerre P."/>
            <person name="Daniel R."/>
        </authorList>
    </citation>
    <scope>NUCLEOTIDE SEQUENCE [LARGE SCALE GENOMIC DNA]</scope>
    <source>
        <strain evidence="7 8">DSM 2619</strain>
    </source>
</reference>
<dbReference type="RefSeq" id="WP_077850237.1">
    <property type="nucleotide sequence ID" value="NZ_LZZM01000245.1"/>
</dbReference>
<feature type="active site" description="Charge relay system" evidence="5">
    <location>
        <position position="344"/>
    </location>
</feature>
<dbReference type="GO" id="GO:0004252">
    <property type="term" value="F:serine-type endopeptidase activity"/>
    <property type="evidence" value="ECO:0007669"/>
    <property type="project" value="UniProtKB-UniRule"/>
</dbReference>
<keyword evidence="4 5" id="KW-0720">Serine protease</keyword>
<dbReference type="PROSITE" id="PS00136">
    <property type="entry name" value="SUBTILASE_ASP"/>
    <property type="match status" value="1"/>
</dbReference>
<gene>
    <name evidence="7" type="primary">aprX</name>
    <name evidence="7" type="ORF">CLPUN_53690</name>
</gene>
<dbReference type="InterPro" id="IPR015500">
    <property type="entry name" value="Peptidase_S8_subtilisin-rel"/>
</dbReference>
<dbReference type="PRINTS" id="PR00723">
    <property type="entry name" value="SUBTILISIN"/>
</dbReference>
<evidence type="ECO:0000259" key="6">
    <source>
        <dbReference type="Pfam" id="PF00082"/>
    </source>
</evidence>
<protein>
    <submittedName>
        <fullName evidence="7">Serine protease AprX</fullName>
        <ecNumber evidence="7">3.4.21.-</ecNumber>
    </submittedName>
</protein>
<evidence type="ECO:0000313" key="8">
    <source>
        <dbReference type="Proteomes" id="UP000190890"/>
    </source>
</evidence>
<dbReference type="STRING" id="29367.CLPUN_53690"/>
<proteinExistence type="inferred from homology"/>
<evidence type="ECO:0000256" key="5">
    <source>
        <dbReference type="PROSITE-ProRule" id="PRU01240"/>
    </source>
</evidence>
<evidence type="ECO:0000256" key="2">
    <source>
        <dbReference type="ARBA" id="ARBA00022670"/>
    </source>
</evidence>
<comment type="caution">
    <text evidence="7">The sequence shown here is derived from an EMBL/GenBank/DDBJ whole genome shotgun (WGS) entry which is preliminary data.</text>
</comment>
<organism evidence="7 8">
    <name type="scientific">Clostridium puniceum</name>
    <dbReference type="NCBI Taxonomy" id="29367"/>
    <lineage>
        <taxon>Bacteria</taxon>
        <taxon>Bacillati</taxon>
        <taxon>Bacillota</taxon>
        <taxon>Clostridia</taxon>
        <taxon>Eubacteriales</taxon>
        <taxon>Clostridiaceae</taxon>
        <taxon>Clostridium</taxon>
    </lineage>
</organism>
<evidence type="ECO:0000313" key="7">
    <source>
        <dbReference type="EMBL" id="OOM70037.1"/>
    </source>
</evidence>
<name>A0A1S8SX05_9CLOT</name>
<dbReference type="GO" id="GO:0006508">
    <property type="term" value="P:proteolysis"/>
    <property type="evidence" value="ECO:0007669"/>
    <property type="project" value="UniProtKB-KW"/>
</dbReference>